<dbReference type="Pfam" id="PF04434">
    <property type="entry name" value="SWIM"/>
    <property type="match status" value="1"/>
</dbReference>
<comment type="caution">
    <text evidence="2">The sequence shown here is derived from an EMBL/GenBank/DDBJ whole genome shotgun (WGS) entry which is preliminary data.</text>
</comment>
<gene>
    <name evidence="2" type="ORF">Ddye_018354</name>
</gene>
<proteinExistence type="predicted"/>
<sequence>MEDDNTMSHVTCMDKAVLFSPSEMSSDCGLWQISGLRCAHAAAVIDYQGHSTHEYTSWYYSQEAFKLTYSGSISPIPDPSMWPDVEGAPPDPPKKHI</sequence>
<reference evidence="2" key="1">
    <citation type="journal article" date="2023" name="Plant J.">
        <title>Genome sequences and population genomics provide insights into the demographic history, inbreeding, and mutation load of two 'living fossil' tree species of Dipteronia.</title>
        <authorList>
            <person name="Feng Y."/>
            <person name="Comes H.P."/>
            <person name="Chen J."/>
            <person name="Zhu S."/>
            <person name="Lu R."/>
            <person name="Zhang X."/>
            <person name="Li P."/>
            <person name="Qiu J."/>
            <person name="Olsen K.M."/>
            <person name="Qiu Y."/>
        </authorList>
    </citation>
    <scope>NUCLEOTIDE SEQUENCE</scope>
    <source>
        <strain evidence="2">KIB01</strain>
    </source>
</reference>
<evidence type="ECO:0000313" key="2">
    <source>
        <dbReference type="EMBL" id="KAK2650865.1"/>
    </source>
</evidence>
<accession>A0AAD9X215</accession>
<name>A0AAD9X215_9ROSI</name>
<dbReference type="Proteomes" id="UP001280121">
    <property type="component" value="Unassembled WGS sequence"/>
</dbReference>
<dbReference type="GO" id="GO:0008270">
    <property type="term" value="F:zinc ion binding"/>
    <property type="evidence" value="ECO:0007669"/>
    <property type="project" value="InterPro"/>
</dbReference>
<organism evidence="2 3">
    <name type="scientific">Dipteronia dyeriana</name>
    <dbReference type="NCBI Taxonomy" id="168575"/>
    <lineage>
        <taxon>Eukaryota</taxon>
        <taxon>Viridiplantae</taxon>
        <taxon>Streptophyta</taxon>
        <taxon>Embryophyta</taxon>
        <taxon>Tracheophyta</taxon>
        <taxon>Spermatophyta</taxon>
        <taxon>Magnoliopsida</taxon>
        <taxon>eudicotyledons</taxon>
        <taxon>Gunneridae</taxon>
        <taxon>Pentapetalae</taxon>
        <taxon>rosids</taxon>
        <taxon>malvids</taxon>
        <taxon>Sapindales</taxon>
        <taxon>Sapindaceae</taxon>
        <taxon>Hippocastanoideae</taxon>
        <taxon>Acereae</taxon>
        <taxon>Dipteronia</taxon>
    </lineage>
</organism>
<feature type="domain" description="SWIM-type" evidence="1">
    <location>
        <begin position="27"/>
        <end position="45"/>
    </location>
</feature>
<evidence type="ECO:0000313" key="3">
    <source>
        <dbReference type="Proteomes" id="UP001280121"/>
    </source>
</evidence>
<dbReference type="InterPro" id="IPR007527">
    <property type="entry name" value="Znf_SWIM"/>
</dbReference>
<evidence type="ECO:0000259" key="1">
    <source>
        <dbReference type="Pfam" id="PF04434"/>
    </source>
</evidence>
<dbReference type="AlphaFoldDB" id="A0AAD9X215"/>
<keyword evidence="3" id="KW-1185">Reference proteome</keyword>
<protein>
    <recommendedName>
        <fullName evidence="1">SWIM-type domain-containing protein</fullName>
    </recommendedName>
</protein>
<dbReference type="EMBL" id="JANJYI010000005">
    <property type="protein sequence ID" value="KAK2650865.1"/>
    <property type="molecule type" value="Genomic_DNA"/>
</dbReference>